<organism evidence="2 3">
    <name type="scientific">Pseudodesulfovibrio karagichevae</name>
    <dbReference type="NCBI Taxonomy" id="3239305"/>
    <lineage>
        <taxon>Bacteria</taxon>
        <taxon>Pseudomonadati</taxon>
        <taxon>Thermodesulfobacteriota</taxon>
        <taxon>Desulfovibrionia</taxon>
        <taxon>Desulfovibrionales</taxon>
        <taxon>Desulfovibrionaceae</taxon>
    </lineage>
</organism>
<dbReference type="InterPro" id="IPR013445">
    <property type="entry name" value="CDP_4_6_deHydtase"/>
</dbReference>
<dbReference type="EC" id="4.2.1.45" evidence="2"/>
<dbReference type="Pfam" id="PF16363">
    <property type="entry name" value="GDP_Man_Dehyd"/>
    <property type="match status" value="1"/>
</dbReference>
<dbReference type="Gene3D" id="3.40.50.720">
    <property type="entry name" value="NAD(P)-binding Rossmann-like Domain"/>
    <property type="match status" value="1"/>
</dbReference>
<dbReference type="GO" id="GO:0047733">
    <property type="term" value="F:CDP-glucose 4,6-dehydratase activity"/>
    <property type="evidence" value="ECO:0007669"/>
    <property type="project" value="UniProtKB-EC"/>
</dbReference>
<protein>
    <submittedName>
        <fullName evidence="2">CDP-glucose 4,6-dehydratase</fullName>
        <ecNumber evidence="2">4.2.1.45</ecNumber>
    </submittedName>
</protein>
<dbReference type="SUPFAM" id="SSF51735">
    <property type="entry name" value="NAD(P)-binding Rossmann-fold domains"/>
    <property type="match status" value="1"/>
</dbReference>
<dbReference type="InterPro" id="IPR036291">
    <property type="entry name" value="NAD(P)-bd_dom_sf"/>
</dbReference>
<dbReference type="Gene3D" id="3.90.25.10">
    <property type="entry name" value="UDP-galactose 4-epimerase, domain 1"/>
    <property type="match status" value="1"/>
</dbReference>
<dbReference type="CDD" id="cd05252">
    <property type="entry name" value="CDP_GD_SDR_e"/>
    <property type="match status" value="1"/>
</dbReference>
<proteinExistence type="predicted"/>
<comment type="caution">
    <text evidence="2">The sequence shown here is derived from an EMBL/GenBank/DDBJ whole genome shotgun (WGS) entry which is preliminary data.</text>
</comment>
<name>A0ABV4JZ13_9BACT</name>
<keyword evidence="2" id="KW-0456">Lyase</keyword>
<dbReference type="NCBIfam" id="TIGR02622">
    <property type="entry name" value="CDP_4_6_dhtase"/>
    <property type="match status" value="1"/>
</dbReference>
<dbReference type="InterPro" id="IPR016040">
    <property type="entry name" value="NAD(P)-bd_dom"/>
</dbReference>
<dbReference type="EMBL" id="JBGLYH010000007">
    <property type="protein sequence ID" value="MEZ7195946.1"/>
    <property type="molecule type" value="Genomic_DNA"/>
</dbReference>
<evidence type="ECO:0000313" key="2">
    <source>
        <dbReference type="EMBL" id="MEZ7195946.1"/>
    </source>
</evidence>
<dbReference type="Proteomes" id="UP001568698">
    <property type="component" value="Unassembled WGS sequence"/>
</dbReference>
<dbReference type="RefSeq" id="WP_371385489.1">
    <property type="nucleotide sequence ID" value="NZ_JBGLYH010000007.1"/>
</dbReference>
<feature type="domain" description="NAD(P)-binding" evidence="1">
    <location>
        <begin position="13"/>
        <end position="320"/>
    </location>
</feature>
<gene>
    <name evidence="2" type="primary">rfbG</name>
    <name evidence="2" type="ORF">AB6M95_04230</name>
</gene>
<sequence length="351" mass="39082">MLREFYQGKRVFLTGDTGFKGAWLSLWLTRMGAEVGTYSLAPHTTPSLHELADVASRVRRLGGDIRQPAPLAEAMRDFRPDIVVHMAAQSLVRPSYEDPLTTFETNIMGTANVLDAVRNAGCVRAVINVTSDKCYDNREWIWGYRENDPMGGHDPYSASKGCAELVAASYIKSFFGSGRTAVASVRAGNVIGGGDFARDRLIPDMVRAFSSNDVVKIRSLRATRPWQHVLEPLHGYLMLARELVENGHAFEGGWNFGPADESTRTVGEVVTKFSEKWGDGARYELDEGNHPHEATLLKLDCSKASLRLGWRPRTGFEQALDWTCSWYKGWAQGRDCAELTLAQIDAFEEMI</sequence>
<evidence type="ECO:0000313" key="3">
    <source>
        <dbReference type="Proteomes" id="UP001568698"/>
    </source>
</evidence>
<dbReference type="PANTHER" id="PTHR43000">
    <property type="entry name" value="DTDP-D-GLUCOSE 4,6-DEHYDRATASE-RELATED"/>
    <property type="match status" value="1"/>
</dbReference>
<keyword evidence="3" id="KW-1185">Reference proteome</keyword>
<evidence type="ECO:0000259" key="1">
    <source>
        <dbReference type="Pfam" id="PF16363"/>
    </source>
</evidence>
<accession>A0ABV4JZ13</accession>
<reference evidence="2 3" key="1">
    <citation type="submission" date="2024-08" db="EMBL/GenBank/DDBJ databases">
        <title>Sulfate-reducing bacteria isolated from formation water of the oil field in Kazakhstan and description of Pseudodesulfovibrio sp.</title>
        <authorList>
            <person name="Bidzhieva S.K."/>
            <person name="Tourova T.P."/>
            <person name="Grouzdev D.S."/>
            <person name="Beletsky A.V."/>
            <person name="Sokolova D.S."/>
            <person name="Samigullina S.R."/>
            <person name="Poltaraus A.B."/>
            <person name="Avtukh A.N."/>
            <person name="Tereshina V.M."/>
            <person name="Zhaparov N.S."/>
            <person name="Mardanov A.V."/>
            <person name="Nazina T.N."/>
        </authorList>
    </citation>
    <scope>NUCLEOTIDE SEQUENCE [LARGE SCALE GENOMIC DNA]</scope>
    <source>
        <strain evidence="2 3">9FUS</strain>
    </source>
</reference>